<proteinExistence type="predicted"/>
<comment type="caution">
    <text evidence="2">The sequence shown here is derived from an EMBL/GenBank/DDBJ whole genome shotgun (WGS) entry which is preliminary data.</text>
</comment>
<dbReference type="Proteomes" id="UP000297668">
    <property type="component" value="Unassembled WGS sequence"/>
</dbReference>
<dbReference type="EMBL" id="SJZF01000042">
    <property type="protein sequence ID" value="TFU24998.1"/>
    <property type="molecule type" value="Genomic_DNA"/>
</dbReference>
<gene>
    <name evidence="2" type="ORF">E0687_13015</name>
</gene>
<evidence type="ECO:0000256" key="1">
    <source>
        <dbReference type="SAM" id="Phobius"/>
    </source>
</evidence>
<accession>A0A4Y9FA02</accession>
<feature type="transmembrane region" description="Helical" evidence="1">
    <location>
        <begin position="56"/>
        <end position="74"/>
    </location>
</feature>
<evidence type="ECO:0000313" key="2">
    <source>
        <dbReference type="EMBL" id="TFU24998.1"/>
    </source>
</evidence>
<name>A0A4Y9FA02_9DEIN</name>
<sequence>MGSPLRHGFPWGELRALLDPEAPLARRRRGLQVYAGFLFLLQGAGLLLLAPFFPQAWHPLLLALAFLGAGWLFLQALMALREGGPLGALVAVGLGAGLFFFLGVMGLLLRPWGLGLLPVGVMGFLHLVRRSEGALKGPSEGPGPGP</sequence>
<keyword evidence="1" id="KW-0472">Membrane</keyword>
<keyword evidence="1" id="KW-1133">Transmembrane helix</keyword>
<dbReference type="RefSeq" id="WP_135261132.1">
    <property type="nucleotide sequence ID" value="NZ_SJZF01000042.1"/>
</dbReference>
<organism evidence="2 3">
    <name type="scientific">Thermus tengchongensis</name>
    <dbReference type="NCBI Taxonomy" id="1214928"/>
    <lineage>
        <taxon>Bacteria</taxon>
        <taxon>Thermotogati</taxon>
        <taxon>Deinococcota</taxon>
        <taxon>Deinococci</taxon>
        <taxon>Thermales</taxon>
        <taxon>Thermaceae</taxon>
        <taxon>Thermus</taxon>
    </lineage>
</organism>
<feature type="transmembrane region" description="Helical" evidence="1">
    <location>
        <begin position="86"/>
        <end position="105"/>
    </location>
</feature>
<feature type="transmembrane region" description="Helical" evidence="1">
    <location>
        <begin position="31"/>
        <end position="50"/>
    </location>
</feature>
<dbReference type="AlphaFoldDB" id="A0A4Y9FA02"/>
<protein>
    <submittedName>
        <fullName evidence="2">Uncharacterized protein</fullName>
    </submittedName>
</protein>
<keyword evidence="1" id="KW-0812">Transmembrane</keyword>
<evidence type="ECO:0000313" key="3">
    <source>
        <dbReference type="Proteomes" id="UP000297668"/>
    </source>
</evidence>
<reference evidence="2 3" key="1">
    <citation type="submission" date="2019-03" db="EMBL/GenBank/DDBJ databases">
        <title>Thermus tengchongensis species for the arsenic transformation mechanism.</title>
        <authorList>
            <person name="Yuan G.C."/>
        </authorList>
    </citation>
    <scope>NUCLEOTIDE SEQUENCE [LARGE SCALE GENOMIC DNA]</scope>
    <source>
        <strain evidence="2 3">15W</strain>
    </source>
</reference>